<dbReference type="InterPro" id="IPR006683">
    <property type="entry name" value="Thioestr_dom"/>
</dbReference>
<dbReference type="FunFam" id="3.10.129.10:FF:000004">
    <property type="entry name" value="Tol-pal system-associated acyl-CoA thioesterase"/>
    <property type="match status" value="1"/>
</dbReference>
<dbReference type="NCBIfam" id="TIGR02799">
    <property type="entry name" value="thio_ybgC"/>
    <property type="match status" value="1"/>
</dbReference>
<dbReference type="InterPro" id="IPR014166">
    <property type="entry name" value="Tol-Pal_acyl-CoA_thioesterase"/>
</dbReference>
<comment type="similarity">
    <text evidence="1">Belongs to the 4-hydroxybenzoyl-CoA thioesterase family.</text>
</comment>
<proteinExistence type="inferred from homology"/>
<dbReference type="CDD" id="cd00586">
    <property type="entry name" value="4HBT"/>
    <property type="match status" value="1"/>
</dbReference>
<dbReference type="InterPro" id="IPR050563">
    <property type="entry name" value="4-hydroxybenzoyl-CoA_TE"/>
</dbReference>
<dbReference type="EMBL" id="JACOFZ010000006">
    <property type="protein sequence ID" value="MBC3882553.1"/>
    <property type="molecule type" value="Genomic_DNA"/>
</dbReference>
<dbReference type="GO" id="GO:0047617">
    <property type="term" value="F:fatty acyl-CoA hydrolase activity"/>
    <property type="evidence" value="ECO:0007669"/>
    <property type="project" value="TreeGrafter"/>
</dbReference>
<evidence type="ECO:0000256" key="2">
    <source>
        <dbReference type="ARBA" id="ARBA00022801"/>
    </source>
</evidence>
<protein>
    <submittedName>
        <fullName evidence="4">Tol-pal system-associated acyl-CoA thioesterase</fullName>
    </submittedName>
</protein>
<evidence type="ECO:0000259" key="3">
    <source>
        <dbReference type="Pfam" id="PF03061"/>
    </source>
</evidence>
<dbReference type="Pfam" id="PF03061">
    <property type="entry name" value="4HBT"/>
    <property type="match status" value="1"/>
</dbReference>
<dbReference type="SUPFAM" id="SSF54637">
    <property type="entry name" value="Thioesterase/thiol ester dehydrase-isomerase"/>
    <property type="match status" value="1"/>
</dbReference>
<dbReference type="Proteomes" id="UP000627446">
    <property type="component" value="Unassembled WGS sequence"/>
</dbReference>
<dbReference type="InterPro" id="IPR006684">
    <property type="entry name" value="YbgC/YbaW"/>
</dbReference>
<evidence type="ECO:0000313" key="5">
    <source>
        <dbReference type="Proteomes" id="UP000627446"/>
    </source>
</evidence>
<dbReference type="RefSeq" id="WP_186917177.1">
    <property type="nucleotide sequence ID" value="NZ_JACOFZ010000006.1"/>
</dbReference>
<comment type="caution">
    <text evidence="4">The sequence shown here is derived from an EMBL/GenBank/DDBJ whole genome shotgun (WGS) entry which is preliminary data.</text>
</comment>
<evidence type="ECO:0000313" key="4">
    <source>
        <dbReference type="EMBL" id="MBC3882553.1"/>
    </source>
</evidence>
<organism evidence="4 5">
    <name type="scientific">Undibacterium nitidum</name>
    <dbReference type="NCBI Taxonomy" id="2762298"/>
    <lineage>
        <taxon>Bacteria</taxon>
        <taxon>Pseudomonadati</taxon>
        <taxon>Pseudomonadota</taxon>
        <taxon>Betaproteobacteria</taxon>
        <taxon>Burkholderiales</taxon>
        <taxon>Oxalobacteraceae</taxon>
        <taxon>Undibacterium</taxon>
    </lineage>
</organism>
<reference evidence="4" key="1">
    <citation type="submission" date="2020-08" db="EMBL/GenBank/DDBJ databases">
        <title>Novel species isolated from subtropical streams in China.</title>
        <authorList>
            <person name="Lu H."/>
        </authorList>
    </citation>
    <scope>NUCLEOTIDE SEQUENCE</scope>
    <source>
        <strain evidence="4">LX22W</strain>
    </source>
</reference>
<dbReference type="PANTHER" id="PTHR31793:SF37">
    <property type="entry name" value="ACYL-COA THIOESTER HYDROLASE YBGC"/>
    <property type="match status" value="1"/>
</dbReference>
<dbReference type="AlphaFoldDB" id="A0A923HQ73"/>
<dbReference type="PIRSF" id="PIRSF003230">
    <property type="entry name" value="YbgC"/>
    <property type="match status" value="1"/>
</dbReference>
<keyword evidence="5" id="KW-1185">Reference proteome</keyword>
<evidence type="ECO:0000256" key="1">
    <source>
        <dbReference type="ARBA" id="ARBA00005953"/>
    </source>
</evidence>
<dbReference type="PANTHER" id="PTHR31793">
    <property type="entry name" value="4-HYDROXYBENZOYL-COA THIOESTERASE FAMILY MEMBER"/>
    <property type="match status" value="1"/>
</dbReference>
<keyword evidence="2" id="KW-0378">Hydrolase</keyword>
<sequence length="137" mass="15436">MSTAFSWPVRVYYEDTDSGGVVFYANYLKFFERARTEWLRSLGLESSALLAQYGALFVVKASNVEYHASARLDDELHVSSAVEKTGRASVVFYQEVRCGERLMTSAHITVCWVDQKSWRPVAVPLPVLELIRPAAVV</sequence>
<dbReference type="NCBIfam" id="TIGR00051">
    <property type="entry name" value="YbgC/FadM family acyl-CoA thioesterase"/>
    <property type="match status" value="1"/>
</dbReference>
<name>A0A923HQ73_9BURK</name>
<gene>
    <name evidence="4" type="primary">ybgC</name>
    <name evidence="4" type="ORF">H8K36_14270</name>
</gene>
<feature type="domain" description="Thioesterase" evidence="3">
    <location>
        <begin position="19"/>
        <end position="101"/>
    </location>
</feature>
<dbReference type="Gene3D" id="3.10.129.10">
    <property type="entry name" value="Hotdog Thioesterase"/>
    <property type="match status" value="1"/>
</dbReference>
<dbReference type="InterPro" id="IPR029069">
    <property type="entry name" value="HotDog_dom_sf"/>
</dbReference>
<accession>A0A923HQ73</accession>